<evidence type="ECO:0000313" key="2">
    <source>
        <dbReference type="Proteomes" id="UP000266673"/>
    </source>
</evidence>
<sequence length="279" mass="31732">MLHTWEVCGCAIQAPCRGSFKCPALTEYNGLSKKIAENNDPRFICTNCFEEHRGHLQIQPGINRAPVWCFEKGLHDDDTKLALKFFGKWIDQTAESENEAAKINLLKELVKLLNNINMNNTNILDTQDTNTVPSTASVPSLFLVKTAFAIKKIKVNEEQILPLNTTTCETFGRMLANSVLQERAVLKKRLQSLEEPGSLEEYYNAMPSLLISFFTGLISAIEEKKMQVLARKRKERNMPPSHLNKKKIILPSLFFVSVILTTAFRNWKIWFTHVLSSLC</sequence>
<comment type="caution">
    <text evidence="1">The sequence shown here is derived from an EMBL/GenBank/DDBJ whole genome shotgun (WGS) entry which is preliminary data.</text>
</comment>
<dbReference type="AlphaFoldDB" id="A0A397W9C7"/>
<accession>A0A397W9C7</accession>
<dbReference type="EMBL" id="QKWP01000023">
    <property type="protein sequence ID" value="RIB30019.1"/>
    <property type="molecule type" value="Genomic_DNA"/>
</dbReference>
<name>A0A397W9C7_9GLOM</name>
<organism evidence="1 2">
    <name type="scientific">Gigaspora rosea</name>
    <dbReference type="NCBI Taxonomy" id="44941"/>
    <lineage>
        <taxon>Eukaryota</taxon>
        <taxon>Fungi</taxon>
        <taxon>Fungi incertae sedis</taxon>
        <taxon>Mucoromycota</taxon>
        <taxon>Glomeromycotina</taxon>
        <taxon>Glomeromycetes</taxon>
        <taxon>Diversisporales</taxon>
        <taxon>Gigasporaceae</taxon>
        <taxon>Gigaspora</taxon>
    </lineage>
</organism>
<dbReference type="Proteomes" id="UP000266673">
    <property type="component" value="Unassembled WGS sequence"/>
</dbReference>
<keyword evidence="2" id="KW-1185">Reference proteome</keyword>
<proteinExistence type="predicted"/>
<evidence type="ECO:0000313" key="1">
    <source>
        <dbReference type="EMBL" id="RIB30019.1"/>
    </source>
</evidence>
<reference evidence="1 2" key="1">
    <citation type="submission" date="2018-06" db="EMBL/GenBank/DDBJ databases">
        <title>Comparative genomics reveals the genomic features of Rhizophagus irregularis, R. cerebriforme, R. diaphanum and Gigaspora rosea, and their symbiotic lifestyle signature.</title>
        <authorList>
            <person name="Morin E."/>
            <person name="San Clemente H."/>
            <person name="Chen E.C.H."/>
            <person name="De La Providencia I."/>
            <person name="Hainaut M."/>
            <person name="Kuo A."/>
            <person name="Kohler A."/>
            <person name="Murat C."/>
            <person name="Tang N."/>
            <person name="Roy S."/>
            <person name="Loubradou J."/>
            <person name="Henrissat B."/>
            <person name="Grigoriev I.V."/>
            <person name="Corradi N."/>
            <person name="Roux C."/>
            <person name="Martin F.M."/>
        </authorList>
    </citation>
    <scope>NUCLEOTIDE SEQUENCE [LARGE SCALE GENOMIC DNA]</scope>
    <source>
        <strain evidence="1 2">DAOM 194757</strain>
    </source>
</reference>
<protein>
    <submittedName>
        <fullName evidence="1">Uncharacterized protein</fullName>
    </submittedName>
</protein>
<gene>
    <name evidence="1" type="ORF">C2G38_2027170</name>
</gene>
<dbReference type="OrthoDB" id="2449680at2759"/>